<dbReference type="PRINTS" id="PR00111">
    <property type="entry name" value="ABHYDROLASE"/>
</dbReference>
<dbReference type="EMBL" id="AJ937768">
    <property type="protein sequence ID" value="CAI78640.1"/>
    <property type="molecule type" value="Genomic_DNA"/>
</dbReference>
<dbReference type="InterPro" id="IPR029058">
    <property type="entry name" value="AB_hydrolase_fold"/>
</dbReference>
<dbReference type="GO" id="GO:0016746">
    <property type="term" value="F:acyltransferase activity"/>
    <property type="evidence" value="ECO:0007669"/>
    <property type="project" value="UniProtKB-KW"/>
</dbReference>
<dbReference type="Pfam" id="PF00004">
    <property type="entry name" value="AAA"/>
    <property type="match status" value="1"/>
</dbReference>
<dbReference type="InterPro" id="IPR027417">
    <property type="entry name" value="P-loop_NTPase"/>
</dbReference>
<dbReference type="PANTHER" id="PTHR43433:SF8">
    <property type="entry name" value="BIFUNCTIONAL LIPASE_ADENYLATE CYCLASE LIPJ"/>
    <property type="match status" value="1"/>
</dbReference>
<proteinExistence type="predicted"/>
<dbReference type="InterPro" id="IPR000073">
    <property type="entry name" value="AB_hydrolase_1"/>
</dbReference>
<dbReference type="SUPFAM" id="SSF52540">
    <property type="entry name" value="P-loop containing nucleoside triphosphate hydrolases"/>
    <property type="match status" value="1"/>
</dbReference>
<dbReference type="ESTHER" id="9delt-q2yzq8">
    <property type="family name" value="6_AlphaBeta_hydrolase"/>
</dbReference>
<name>Q2YZQ8_9DELT</name>
<feature type="domain" description="ATPase AAA-type core" evidence="1">
    <location>
        <begin position="347"/>
        <end position="438"/>
    </location>
</feature>
<dbReference type="SUPFAM" id="SSF53474">
    <property type="entry name" value="alpha/beta-Hydrolases"/>
    <property type="match status" value="1"/>
</dbReference>
<organism evidence="3">
    <name type="scientific">uncultured delta proteobacterium</name>
    <dbReference type="NCBI Taxonomy" id="34034"/>
    <lineage>
        <taxon>Bacteria</taxon>
        <taxon>Deltaproteobacteria</taxon>
        <taxon>environmental samples</taxon>
    </lineage>
</organism>
<evidence type="ECO:0000259" key="2">
    <source>
        <dbReference type="Pfam" id="PF00561"/>
    </source>
</evidence>
<dbReference type="Gene3D" id="3.40.50.300">
    <property type="entry name" value="P-loop containing nucleotide triphosphate hydrolases"/>
    <property type="match status" value="1"/>
</dbReference>
<feature type="domain" description="AB hydrolase-1" evidence="2">
    <location>
        <begin position="25"/>
        <end position="134"/>
    </location>
</feature>
<sequence>MEQQISFCKTADGVRIAYSIVGHGPAVVMVPGWISHLQLQWEPPAAQSFLARFTHHHTLICYDRYGCGLSERNRTDFSHESEVRVLEAVISHLKLKHFALWGFSNGGSYAVTYAVKYPRRVTHLILYGSHAHGETMVPDEVKTVFSSLILKAWGIGSKMFTDIFVPDAGEEAAHWFTRLQRESVTSEIAARLLGLAYTVNIIDLLPKVRVPTLVMHRQGDRAVPFRLGREIASLIPKARFVPLEGNSHLFFTGDVDSILQSMAEFLGDPVEDTPQASAEKRTRTVVDATHTEAYVLIKGLDEVTLSRYQIVGNYTRYDEGVRNTLSEARMKIAGAFLKPSRKRENHLIWAAPGSGKTFFAEQIASSLATVKYQELNLAKCNEQDFRAGLNGVDCKDSPCLCLIDECDAKPQEPWPYEVLLPYLDASVERGKPLVFILAGSGGVNLGELKKRIAARPKGPDLLSRIPAGNEYEIMPLNIGDRILVVMSQFREAGKELNREIRSVEKLGLYYVALNPLLTNARQLREFSVRAIERVPPNDDRIKYDHLFSAGDPENKAFWLQAQPTGAGLANSFVVLKD</sequence>
<dbReference type="GO" id="GO:0016887">
    <property type="term" value="F:ATP hydrolysis activity"/>
    <property type="evidence" value="ECO:0007669"/>
    <property type="project" value="InterPro"/>
</dbReference>
<reference evidence="3" key="1">
    <citation type="journal article" date="2005" name="Environ. Microbiol.">
        <title>Lateral gene transfer and phylogenetic assignment of environmental fosmid clones.</title>
        <authorList>
            <person name="Nesbo C.L."/>
            <person name="Boucher Y."/>
            <person name="Dlutek M."/>
            <person name="Doolittle F.W."/>
        </authorList>
    </citation>
    <scope>NUCLEOTIDE SEQUENCE</scope>
</reference>
<dbReference type="InterPro" id="IPR050471">
    <property type="entry name" value="AB_hydrolase"/>
</dbReference>
<gene>
    <name evidence="3" type="primary">mhpC</name>
</gene>
<protein>
    <submittedName>
        <fullName evidence="3">Predicted hydrolases or acyltransferases</fullName>
    </submittedName>
</protein>
<dbReference type="InterPro" id="IPR003959">
    <property type="entry name" value="ATPase_AAA_core"/>
</dbReference>
<dbReference type="PANTHER" id="PTHR43433">
    <property type="entry name" value="HYDROLASE, ALPHA/BETA FOLD FAMILY PROTEIN"/>
    <property type="match status" value="1"/>
</dbReference>
<dbReference type="GO" id="GO:0005524">
    <property type="term" value="F:ATP binding"/>
    <property type="evidence" value="ECO:0007669"/>
    <property type="project" value="InterPro"/>
</dbReference>
<accession>Q2YZQ8</accession>
<keyword evidence="3" id="KW-0378">Hydrolase</keyword>
<dbReference type="AlphaFoldDB" id="Q2YZQ8"/>
<evidence type="ECO:0000313" key="3">
    <source>
        <dbReference type="EMBL" id="CAI78640.1"/>
    </source>
</evidence>
<evidence type="ECO:0000259" key="1">
    <source>
        <dbReference type="Pfam" id="PF00004"/>
    </source>
</evidence>
<keyword evidence="3" id="KW-0808">Transferase</keyword>
<dbReference type="Gene3D" id="3.40.50.1820">
    <property type="entry name" value="alpha/beta hydrolase"/>
    <property type="match status" value="1"/>
</dbReference>
<keyword evidence="3" id="KW-0012">Acyltransferase</keyword>
<dbReference type="Pfam" id="PF00561">
    <property type="entry name" value="Abhydrolase_1"/>
    <property type="match status" value="1"/>
</dbReference>